<dbReference type="CDD" id="cd02042">
    <property type="entry name" value="ParAB_family"/>
    <property type="match status" value="1"/>
</dbReference>
<reference evidence="2 3" key="1">
    <citation type="submission" date="2018-08" db="EMBL/GenBank/DDBJ databases">
        <title>A genome reference for cultivated species of the human gut microbiota.</title>
        <authorList>
            <person name="Zou Y."/>
            <person name="Xue W."/>
            <person name="Luo G."/>
        </authorList>
    </citation>
    <scope>NUCLEOTIDE SEQUENCE [LARGE SCALE GENOMIC DNA]</scope>
    <source>
        <strain evidence="2 3">AF12-11</strain>
    </source>
</reference>
<dbReference type="PANTHER" id="PTHR13696:SF99">
    <property type="entry name" value="COBYRINIC ACID AC-DIAMIDE SYNTHASE"/>
    <property type="match status" value="1"/>
</dbReference>
<dbReference type="InterPro" id="IPR025669">
    <property type="entry name" value="AAA_dom"/>
</dbReference>
<organism evidence="2 3">
    <name type="scientific">Dorea formicigenerans</name>
    <dbReference type="NCBI Taxonomy" id="39486"/>
    <lineage>
        <taxon>Bacteria</taxon>
        <taxon>Bacillati</taxon>
        <taxon>Bacillota</taxon>
        <taxon>Clostridia</taxon>
        <taxon>Lachnospirales</taxon>
        <taxon>Lachnospiraceae</taxon>
        <taxon>Dorea</taxon>
    </lineage>
</organism>
<evidence type="ECO:0000259" key="1">
    <source>
        <dbReference type="Pfam" id="PF13614"/>
    </source>
</evidence>
<sequence length="265" mass="29581">MLIIYFYYKRRYILIVITIANQKGGIGKTTTATNLASILNAMEKKTLIIDADPQGNTTDTYRAISKDTATLYDVILDKEDPLPISESIQKTEIGDIVASDPELIQASKILNPYDSSLKTALSQLKGYDYIIIDTAPANNELLQCCLIASDNIVIPITPDRYSIQGLADLNRTILNTKQKANPNLKISGILLVKYKKRQLLAREVKEALNEISTKMNTKVFDTTIRESTYAQKAQATRTTLINYAPNCTTAKDYKDFTMELLKGVI</sequence>
<protein>
    <submittedName>
        <fullName evidence="2">ParA family protein</fullName>
    </submittedName>
</protein>
<dbReference type="Gene3D" id="3.40.50.300">
    <property type="entry name" value="P-loop containing nucleotide triphosphate hydrolases"/>
    <property type="match status" value="1"/>
</dbReference>
<comment type="caution">
    <text evidence="2">The sequence shown here is derived from an EMBL/GenBank/DDBJ whole genome shotgun (WGS) entry which is preliminary data.</text>
</comment>
<dbReference type="PIRSF" id="PIRSF009320">
    <property type="entry name" value="Nuc_binding_HP_1000"/>
    <property type="match status" value="1"/>
</dbReference>
<dbReference type="InterPro" id="IPR050678">
    <property type="entry name" value="DNA_Partitioning_ATPase"/>
</dbReference>
<dbReference type="Pfam" id="PF13614">
    <property type="entry name" value="AAA_31"/>
    <property type="match status" value="1"/>
</dbReference>
<dbReference type="PANTHER" id="PTHR13696">
    <property type="entry name" value="P-LOOP CONTAINING NUCLEOSIDE TRIPHOSPHATE HYDROLASE"/>
    <property type="match status" value="1"/>
</dbReference>
<proteinExistence type="predicted"/>
<gene>
    <name evidence="2" type="ORF">DWV67_15335</name>
</gene>
<evidence type="ECO:0000313" key="3">
    <source>
        <dbReference type="Proteomes" id="UP000266376"/>
    </source>
</evidence>
<accession>A0A395XK40</accession>
<feature type="domain" description="AAA" evidence="1">
    <location>
        <begin position="16"/>
        <end position="186"/>
    </location>
</feature>
<evidence type="ECO:0000313" key="2">
    <source>
        <dbReference type="EMBL" id="RGW47721.1"/>
    </source>
</evidence>
<dbReference type="AlphaFoldDB" id="A0A395XK40"/>
<name>A0A395XK40_9FIRM</name>
<dbReference type="Proteomes" id="UP000266376">
    <property type="component" value="Unassembled WGS sequence"/>
</dbReference>
<dbReference type="InterPro" id="IPR027417">
    <property type="entry name" value="P-loop_NTPase"/>
</dbReference>
<dbReference type="EMBL" id="QSAJ01000063">
    <property type="protein sequence ID" value="RGW47721.1"/>
    <property type="molecule type" value="Genomic_DNA"/>
</dbReference>
<dbReference type="SUPFAM" id="SSF52540">
    <property type="entry name" value="P-loop containing nucleoside triphosphate hydrolases"/>
    <property type="match status" value="1"/>
</dbReference>